<reference evidence="3 4" key="1">
    <citation type="submission" date="2016-05" db="EMBL/GenBank/DDBJ databases">
        <title>Draft Genome Sequences of Stenotrophomonas maltophilia Strains Sm32COP, Sm41DVV, Sm46PAILV, SmF3, SmF22, SmSOFb1 and SmCVFa1, Isolated from Different Manures, in France.</title>
        <authorList>
            <person name="Nazaret S."/>
            <person name="Bodilis J."/>
        </authorList>
    </citation>
    <scope>NUCLEOTIDE SEQUENCE [LARGE SCALE GENOMIC DNA]</scope>
    <source>
        <strain evidence="3 4">Sm46PAILV</strain>
    </source>
</reference>
<dbReference type="AlphaFoldDB" id="A0A1A6Y057"/>
<dbReference type="SMART" id="SM00869">
    <property type="entry name" value="Autotransporter"/>
    <property type="match status" value="1"/>
</dbReference>
<dbReference type="InterPro" id="IPR043990">
    <property type="entry name" value="AC_1"/>
</dbReference>
<dbReference type="Pfam" id="PF03797">
    <property type="entry name" value="Autotransporter"/>
    <property type="match status" value="1"/>
</dbReference>
<dbReference type="RefSeq" id="WP_065198471.1">
    <property type="nucleotide sequence ID" value="NZ_LYVJ01000004.1"/>
</dbReference>
<dbReference type="Proteomes" id="UP000092256">
    <property type="component" value="Unassembled WGS sequence"/>
</dbReference>
<dbReference type="InterPro" id="IPR012332">
    <property type="entry name" value="Autotransporter_pectin_lyase_C"/>
</dbReference>
<name>A0A1A6Y057_STEMA</name>
<dbReference type="OrthoDB" id="6053567at2"/>
<evidence type="ECO:0000313" key="3">
    <source>
        <dbReference type="EMBL" id="OBU68350.1"/>
    </source>
</evidence>
<dbReference type="InterPro" id="IPR011050">
    <property type="entry name" value="Pectin_lyase_fold/virulence"/>
</dbReference>
<dbReference type="Gene3D" id="2.40.128.130">
    <property type="entry name" value="Autotransporter beta-domain"/>
    <property type="match status" value="1"/>
</dbReference>
<dbReference type="PANTHER" id="PTHR35037">
    <property type="entry name" value="C-TERMINAL REGION OF AIDA-LIKE PROTEIN"/>
    <property type="match status" value="1"/>
</dbReference>
<dbReference type="PROSITE" id="PS51208">
    <property type="entry name" value="AUTOTRANSPORTER"/>
    <property type="match status" value="1"/>
</dbReference>
<evidence type="ECO:0000259" key="2">
    <source>
        <dbReference type="PROSITE" id="PS51208"/>
    </source>
</evidence>
<dbReference type="PANTHER" id="PTHR35037:SF3">
    <property type="entry name" value="C-TERMINAL REGION OF AIDA-LIKE PROTEIN"/>
    <property type="match status" value="1"/>
</dbReference>
<dbReference type="InterPro" id="IPR036709">
    <property type="entry name" value="Autotransporte_beta_dom_sf"/>
</dbReference>
<protein>
    <submittedName>
        <fullName evidence="3">Autotransporter outer membrane beta-barrel domain-containing protein</fullName>
    </submittedName>
</protein>
<dbReference type="InterPro" id="IPR006315">
    <property type="entry name" value="OM_autotransptr_brl_dom"/>
</dbReference>
<dbReference type="Gene3D" id="2.160.20.20">
    <property type="match status" value="1"/>
</dbReference>
<dbReference type="SUPFAM" id="SSF103515">
    <property type="entry name" value="Autotransporter"/>
    <property type="match status" value="1"/>
</dbReference>
<sequence>MKIAVRRSPRLLAPCLLANSLALCLSMPVFAGDLIGGQTHDINAGDPIETWRVQDASTLNIHAGGVADATVLQSQSTLNVTGGSILAASDTGLAVGGESKANFNGGSLTNTGGEALRLQVFTTSTVGASATFTDSSISGVGRAATVSSGSSLSLSNTRVTGSGVTGQNGAITSFGGAITLKNGSQVVGESHGISLRLGDGGLARPGDGDVIIDNSTVVATSGSALHAAASGTGTLSTTNIFVRNGATLSGGDGNLITVEQGVGTTRSTTANFNVEGTVLEGNVMVANDGSTGNVALSNGGRINGRFIGVNQASIGNEGYWQLTGASTVAQLDVASGGTVSLGDGSAFHTLNVAGNFSGADGTIVFNTVLAGDDAATDKLIIGGDTSGTANVRVNNVGGAGAQTDKGIELISVGGASNGQFNLAGRAVGGQYEYFLHKGTGADGNWYLRSQLPTQPDPCVVDPSLPECNPVDPEPVLRPEPGAYLANLQAAQTIFRLGYHDRNAGQNSGRAWARVDGSRNGFDAISRQLDIRGNSQALTVGADLWRHDSGSSVGVMLSSGNASSTSTNALTGYYARGKVKGEALGIYGTWRGGNGADPYAGFYVDGSLQRAQFRNRVQGIGLDTERYDSRAWQGAVETGYAFRVGGASNGGIYLEPQLQVGYSRWDSNRHTEANGTVVSTENANGVFGRAGLRLSGVTRWGNGAAEVQPYLAANWLHTRAESQIRMDDEIADARVPRSRGEFSGGASVKFANGIGAWGGLSLQKASGYHQTSAQVGVTYSW</sequence>
<comment type="caution">
    <text evidence="3">The sequence shown here is derived from an EMBL/GenBank/DDBJ whole genome shotgun (WGS) entry which is preliminary data.</text>
</comment>
<evidence type="ECO:0000256" key="1">
    <source>
        <dbReference type="SAM" id="SignalP"/>
    </source>
</evidence>
<dbReference type="InterPro" id="IPR051551">
    <property type="entry name" value="Autotransporter_adhesion"/>
</dbReference>
<organism evidence="3 4">
    <name type="scientific">Stenotrophomonas maltophilia</name>
    <name type="common">Pseudomonas maltophilia</name>
    <name type="synonym">Xanthomonas maltophilia</name>
    <dbReference type="NCBI Taxonomy" id="40324"/>
    <lineage>
        <taxon>Bacteria</taxon>
        <taxon>Pseudomonadati</taxon>
        <taxon>Pseudomonadota</taxon>
        <taxon>Gammaproteobacteria</taxon>
        <taxon>Lysobacterales</taxon>
        <taxon>Lysobacteraceae</taxon>
        <taxon>Stenotrophomonas</taxon>
        <taxon>Stenotrophomonas maltophilia group</taxon>
    </lineage>
</organism>
<evidence type="ECO:0000313" key="4">
    <source>
        <dbReference type="Proteomes" id="UP000092256"/>
    </source>
</evidence>
<proteinExistence type="predicted"/>
<dbReference type="InterPro" id="IPR005546">
    <property type="entry name" value="Autotransporte_beta"/>
</dbReference>
<dbReference type="SUPFAM" id="SSF51126">
    <property type="entry name" value="Pectin lyase-like"/>
    <property type="match status" value="1"/>
</dbReference>
<feature type="signal peptide" evidence="1">
    <location>
        <begin position="1"/>
        <end position="31"/>
    </location>
</feature>
<dbReference type="NCBIfam" id="TIGR01414">
    <property type="entry name" value="autotrans_barl"/>
    <property type="match status" value="1"/>
</dbReference>
<feature type="chain" id="PRO_5008353837" evidence="1">
    <location>
        <begin position="32"/>
        <end position="780"/>
    </location>
</feature>
<feature type="domain" description="Autotransporter" evidence="2">
    <location>
        <begin position="503"/>
        <end position="780"/>
    </location>
</feature>
<dbReference type="Pfam" id="PF18883">
    <property type="entry name" value="AC_1"/>
    <property type="match status" value="1"/>
</dbReference>
<dbReference type="GO" id="GO:0019867">
    <property type="term" value="C:outer membrane"/>
    <property type="evidence" value="ECO:0007669"/>
    <property type="project" value="InterPro"/>
</dbReference>
<gene>
    <name evidence="3" type="ORF">A9K58_05890</name>
</gene>
<accession>A0A1A6Y057</accession>
<keyword evidence="1" id="KW-0732">Signal</keyword>
<dbReference type="CDD" id="cd01344">
    <property type="entry name" value="PL2_Passenger_AT"/>
    <property type="match status" value="1"/>
</dbReference>
<dbReference type="EMBL" id="LYVJ01000004">
    <property type="protein sequence ID" value="OBU68350.1"/>
    <property type="molecule type" value="Genomic_DNA"/>
</dbReference>